<reference evidence="1 2" key="1">
    <citation type="submission" date="2018-08" db="EMBL/GenBank/DDBJ databases">
        <title>Sequencing the genomes of 1000 actinobacteria strains.</title>
        <authorList>
            <person name="Klenk H.-P."/>
        </authorList>
    </citation>
    <scope>NUCLEOTIDE SEQUENCE [LARGE SCALE GENOMIC DNA]</scope>
    <source>
        <strain evidence="1 2">DSM 43927</strain>
    </source>
</reference>
<evidence type="ECO:0000313" key="1">
    <source>
        <dbReference type="EMBL" id="REE99106.1"/>
    </source>
</evidence>
<keyword evidence="2" id="KW-1185">Reference proteome</keyword>
<accession>A0A3D9ST04</accession>
<dbReference type="Proteomes" id="UP000256661">
    <property type="component" value="Unassembled WGS sequence"/>
</dbReference>
<organism evidence="1 2">
    <name type="scientific">Thermomonospora umbrina</name>
    <dbReference type="NCBI Taxonomy" id="111806"/>
    <lineage>
        <taxon>Bacteria</taxon>
        <taxon>Bacillati</taxon>
        <taxon>Actinomycetota</taxon>
        <taxon>Actinomycetes</taxon>
        <taxon>Streptosporangiales</taxon>
        <taxon>Thermomonosporaceae</taxon>
        <taxon>Thermomonospora</taxon>
    </lineage>
</organism>
<sequence length="86" mass="9550">MAAHGFRTRVVQPLDKPPYVRVVNMECGELAEDISVGQHNGEAFYRYSWGQPICPVRHMSSAVERVSHVLTPERSGKASRTGSRPA</sequence>
<proteinExistence type="predicted"/>
<name>A0A3D9ST04_9ACTN</name>
<evidence type="ECO:0000313" key="2">
    <source>
        <dbReference type="Proteomes" id="UP000256661"/>
    </source>
</evidence>
<comment type="caution">
    <text evidence="1">The sequence shown here is derived from an EMBL/GenBank/DDBJ whole genome shotgun (WGS) entry which is preliminary data.</text>
</comment>
<gene>
    <name evidence="1" type="ORF">DFJ69_4612</name>
</gene>
<protein>
    <submittedName>
        <fullName evidence="1">Uncharacterized protein</fullName>
    </submittedName>
</protein>
<dbReference type="AlphaFoldDB" id="A0A3D9ST04"/>
<dbReference type="EMBL" id="QTTT01000001">
    <property type="protein sequence ID" value="REE99106.1"/>
    <property type="molecule type" value="Genomic_DNA"/>
</dbReference>